<gene>
    <name evidence="2" type="ORF">CXB51_023073</name>
</gene>
<name>A0A8J5YTS3_9ROSI</name>
<keyword evidence="3" id="KW-1185">Reference proteome</keyword>
<dbReference type="AlphaFoldDB" id="A0A8J5YTS3"/>
<dbReference type="EMBL" id="JAHUZN010000009">
    <property type="protein sequence ID" value="KAG8484576.1"/>
    <property type="molecule type" value="Genomic_DNA"/>
</dbReference>
<comment type="caution">
    <text evidence="2">The sequence shown here is derived from an EMBL/GenBank/DDBJ whole genome shotgun (WGS) entry which is preliminary data.</text>
</comment>
<evidence type="ECO:0000313" key="2">
    <source>
        <dbReference type="EMBL" id="KAG8484576.1"/>
    </source>
</evidence>
<protein>
    <submittedName>
        <fullName evidence="2">Uncharacterized protein</fullName>
    </submittedName>
</protein>
<feature type="region of interest" description="Disordered" evidence="1">
    <location>
        <begin position="56"/>
        <end position="75"/>
    </location>
</feature>
<dbReference type="Pfam" id="PF12043">
    <property type="entry name" value="DUF3527"/>
    <property type="match status" value="1"/>
</dbReference>
<evidence type="ECO:0000313" key="3">
    <source>
        <dbReference type="Proteomes" id="UP000701853"/>
    </source>
</evidence>
<reference evidence="2 3" key="1">
    <citation type="journal article" date="2021" name="bioRxiv">
        <title>The Gossypium anomalum genome as a resource for cotton improvement and evolutionary analysis of hybrid incompatibility.</title>
        <authorList>
            <person name="Grover C.E."/>
            <person name="Yuan D."/>
            <person name="Arick M.A."/>
            <person name="Miller E.R."/>
            <person name="Hu G."/>
            <person name="Peterson D.G."/>
            <person name="Wendel J.F."/>
            <person name="Udall J.A."/>
        </authorList>
    </citation>
    <scope>NUCLEOTIDE SEQUENCE [LARGE SCALE GENOMIC DNA]</scope>
    <source>
        <strain evidence="2">JFW-Udall</strain>
        <tissue evidence="2">Leaf</tissue>
    </source>
</reference>
<accession>A0A8J5YTS3</accession>
<evidence type="ECO:0000256" key="1">
    <source>
        <dbReference type="SAM" id="MobiDB-lite"/>
    </source>
</evidence>
<proteinExistence type="predicted"/>
<dbReference type="PANTHER" id="PTHR31390">
    <property type="entry name" value="EXPRESSED PROTEIN"/>
    <property type="match status" value="1"/>
</dbReference>
<dbReference type="Proteomes" id="UP000701853">
    <property type="component" value="Chromosome 9"/>
</dbReference>
<dbReference type="PANTHER" id="PTHR31390:SF2">
    <property type="entry name" value="EXPRESSED PROTEIN"/>
    <property type="match status" value="1"/>
</dbReference>
<sequence length="666" mass="73618">MKDLGLLVNYESDCWRLILWGICPLSNSHQPCRDRKYGDQPCSSLKTMDGMLVTGRKDEQRNDDSLQNGDLSVGENGMNNSELKLKKLARKVNPWHALILNAKRLQGRKNLIKDSLQRSIFDISHKIPRHVVTLDEKYLRRCLELIHINAAKAARCNISVNLSSLNMGVLSDGLNSNKIRDEDTCDFDRFVFDCPLAVETGSVVLGPADPWVVGSIMGSRSMANILKSPLLQKLGVSDVDSSLMDVKGSNASSDFTNSLGGFMNYSSNKLGSETHVLDTRKYGSETVQKRLVSVSSSNSSCSDQSFSSNSKTISQGMLQCTWKGGIPYFVFSLDNQRVVYVANLLKEGSARNKGLGYTYLFRSSKGGHKEQGINDNDLHLVGKMKVSTSFTIGPQDSKVIETEFVLFDGNETFNLEPQTSSHNHGKNKGISKKVAEVFKSSHLSKQRTISRYRRSISLIEDSSSDPINYSDALDCMNLLDEQLPPNFESLAIITRDHFPENPHSEVGGWGLKFLKKTGVKQKIDPSDCYTGDCSTSMDIIVPAGIHGGPRIQNGGPSSLIERWRSGGHCDCGGWDLGCPLKVLQARSSKKDGIPPTEIFEACKLFDFFIQGSEHGSPTLSISNVHDGLYFIHFQPSLSALQSFSIAVAYIHTRSPTLRPKNVQRSK</sequence>
<dbReference type="OrthoDB" id="767438at2759"/>
<dbReference type="InterPro" id="IPR021916">
    <property type="entry name" value="DUF3527"/>
</dbReference>
<organism evidence="2 3">
    <name type="scientific">Gossypium anomalum</name>
    <dbReference type="NCBI Taxonomy" id="47600"/>
    <lineage>
        <taxon>Eukaryota</taxon>
        <taxon>Viridiplantae</taxon>
        <taxon>Streptophyta</taxon>
        <taxon>Embryophyta</taxon>
        <taxon>Tracheophyta</taxon>
        <taxon>Spermatophyta</taxon>
        <taxon>Magnoliopsida</taxon>
        <taxon>eudicotyledons</taxon>
        <taxon>Gunneridae</taxon>
        <taxon>Pentapetalae</taxon>
        <taxon>rosids</taxon>
        <taxon>malvids</taxon>
        <taxon>Malvales</taxon>
        <taxon>Malvaceae</taxon>
        <taxon>Malvoideae</taxon>
        <taxon>Gossypium</taxon>
    </lineage>
</organism>